<feature type="domain" description="PDZ" evidence="4">
    <location>
        <begin position="233"/>
        <end position="315"/>
    </location>
</feature>
<sequence length="597" mass="65081">MPSLSLSLSFPPSVSLASSSVGPGGQVFHVETSEIILRGDPLTGFGIQLQGGVFATETLSAPPVIRFIEPDSPAERCGLLQVGDRLLSINGIPTEDGTLEEAHQLLRDSALANKVTLEIEFDVAESVVPSSGTFHVKLPKRRGVELGITISASKKPGKPLIISDIRKGSIAHRTGTLEPGDRLLAIDSVRLENCTMEDAMHVLQQAEDMVRLRIQKDEDNIDELEMSGSIIYTVELKRYNGPLGITISGTEEPFDPIVISGLTRKGLAERTGAIHIGDRVLAINGVSLKGKPLSEAIHLLQMAGESVTLKIKKKADRTYLHKTSDLLLNPNEWRRTKHRTQTSSSSAGLIHHTALYDGRFNEVEWDKIPGFVSPPRCHGTLNQEDSFWSQALQDLETCGQSEILRELEASMTGSALSLYLEETKTSEDSVFQSEMSPIKSEAVRAESKNKRNLNMSTGTRGVPSRGKGDPCDILSPTALALHKVTIKKDLESHDFGFSLSDALLEKGVYVNMIRPDGPADQAGLKPFDRILQVNRVRTRDFDCCLTVPLIVEAGNSLDLVISRNPLAPEDAGLSSNCEEPSNSLFCFPEHRTNSIAL</sequence>
<dbReference type="Gene3D" id="2.30.42.10">
    <property type="match status" value="4"/>
</dbReference>
<dbReference type="SMART" id="SM00228">
    <property type="entry name" value="PDZ"/>
    <property type="match status" value="4"/>
</dbReference>
<feature type="domain" description="PDZ" evidence="4">
    <location>
        <begin position="34"/>
        <end position="109"/>
    </location>
</feature>
<evidence type="ECO:0000256" key="2">
    <source>
        <dbReference type="ARBA" id="ARBA00022490"/>
    </source>
</evidence>
<dbReference type="GO" id="GO:0005737">
    <property type="term" value="C:cytoplasm"/>
    <property type="evidence" value="ECO:0007669"/>
    <property type="project" value="UniProtKB-SubCell"/>
</dbReference>
<keyword evidence="2" id="KW-0963">Cytoplasm</keyword>
<dbReference type="PANTHER" id="PTHR46227:SF5">
    <property type="entry name" value="GLUTAMATE RECEPTOR INTERACTING PROTEIN 2 ISOFORM X1"/>
    <property type="match status" value="1"/>
</dbReference>
<dbReference type="FunFam" id="2.30.42.10:FF:000035">
    <property type="entry name" value="Glutamate receptor interacting protein 1"/>
    <property type="match status" value="1"/>
</dbReference>
<feature type="domain" description="PDZ" evidence="4">
    <location>
        <begin position="483"/>
        <end position="565"/>
    </location>
</feature>
<evidence type="ECO:0000313" key="6">
    <source>
        <dbReference type="Proteomes" id="UP000265040"/>
    </source>
</evidence>
<evidence type="ECO:0000256" key="1">
    <source>
        <dbReference type="ARBA" id="ARBA00004496"/>
    </source>
</evidence>
<evidence type="ECO:0000256" key="3">
    <source>
        <dbReference type="ARBA" id="ARBA00022737"/>
    </source>
</evidence>
<dbReference type="FunFam" id="2.30.42.10:FF:000025">
    <property type="entry name" value="Glutamate receptor interacting protein 1"/>
    <property type="match status" value="1"/>
</dbReference>
<dbReference type="FunFam" id="2.30.42.10:FF:000022">
    <property type="entry name" value="Glutamate receptor interacting protein 1"/>
    <property type="match status" value="1"/>
</dbReference>
<proteinExistence type="predicted"/>
<keyword evidence="6" id="KW-1185">Reference proteome</keyword>
<dbReference type="GO" id="GO:0098887">
    <property type="term" value="P:neurotransmitter receptor transport, endosome to postsynaptic membrane"/>
    <property type="evidence" value="ECO:0007669"/>
    <property type="project" value="TreeGrafter"/>
</dbReference>
<dbReference type="InterPro" id="IPR001478">
    <property type="entry name" value="PDZ"/>
</dbReference>
<dbReference type="GeneTree" id="ENSGT00940000155615"/>
<protein>
    <recommendedName>
        <fullName evidence="4">PDZ domain-containing protein</fullName>
    </recommendedName>
</protein>
<dbReference type="CDD" id="cd06683">
    <property type="entry name" value="PDZ6_GRIP1-2-like"/>
    <property type="match status" value="1"/>
</dbReference>
<dbReference type="PANTHER" id="PTHR46227">
    <property type="entry name" value="GLUTAMATE RECEPTOR-INTERACTING PROTEIN GRIP"/>
    <property type="match status" value="1"/>
</dbReference>
<reference evidence="5" key="2">
    <citation type="submission" date="2025-08" db="UniProtKB">
        <authorList>
            <consortium name="Ensembl"/>
        </authorList>
    </citation>
    <scope>IDENTIFICATION</scope>
</reference>
<dbReference type="Pfam" id="PF00595">
    <property type="entry name" value="PDZ"/>
    <property type="match status" value="3"/>
</dbReference>
<dbReference type="InterPro" id="IPR041489">
    <property type="entry name" value="PDZ_6"/>
</dbReference>
<comment type="subcellular location">
    <subcellularLocation>
        <location evidence="1">Cytoplasm</location>
    </subcellularLocation>
</comment>
<name>A0A7N5ZZW2_ANATE</name>
<accession>A0A7N5ZZW2</accession>
<dbReference type="SUPFAM" id="SSF50156">
    <property type="entry name" value="PDZ domain-like"/>
    <property type="match status" value="4"/>
</dbReference>
<dbReference type="CDD" id="cd06686">
    <property type="entry name" value="PDZ4_GRIP1-2-like"/>
    <property type="match status" value="1"/>
</dbReference>
<dbReference type="CDD" id="cd06682">
    <property type="entry name" value="PDZ5_GRIP1-2-like"/>
    <property type="match status" value="1"/>
</dbReference>
<dbReference type="Ensembl" id="ENSATET00000051913.2">
    <property type="protein sequence ID" value="ENSATEP00000041117.2"/>
    <property type="gene ID" value="ENSATEG00000006974.3"/>
</dbReference>
<dbReference type="InterPro" id="IPR043545">
    <property type="entry name" value="GRIP1/2"/>
</dbReference>
<organism evidence="5 6">
    <name type="scientific">Anabas testudineus</name>
    <name type="common">Climbing perch</name>
    <name type="synonym">Anthias testudineus</name>
    <dbReference type="NCBI Taxonomy" id="64144"/>
    <lineage>
        <taxon>Eukaryota</taxon>
        <taxon>Metazoa</taxon>
        <taxon>Chordata</taxon>
        <taxon>Craniata</taxon>
        <taxon>Vertebrata</taxon>
        <taxon>Euteleostomi</taxon>
        <taxon>Actinopterygii</taxon>
        <taxon>Neopterygii</taxon>
        <taxon>Teleostei</taxon>
        <taxon>Neoteleostei</taxon>
        <taxon>Acanthomorphata</taxon>
        <taxon>Anabantaria</taxon>
        <taxon>Anabantiformes</taxon>
        <taxon>Anabantoidei</taxon>
        <taxon>Anabantidae</taxon>
        <taxon>Anabas</taxon>
    </lineage>
</organism>
<keyword evidence="3" id="KW-0677">Repeat</keyword>
<dbReference type="Proteomes" id="UP000265040">
    <property type="component" value="Chromosome 7"/>
</dbReference>
<feature type="domain" description="PDZ" evidence="4">
    <location>
        <begin position="135"/>
        <end position="218"/>
    </location>
</feature>
<dbReference type="InterPro" id="IPR036034">
    <property type="entry name" value="PDZ_sf"/>
</dbReference>
<dbReference type="FunFam" id="2.30.42.10:FF:000034">
    <property type="entry name" value="Glutamate receptor interacting protein 1"/>
    <property type="match status" value="1"/>
</dbReference>
<evidence type="ECO:0000259" key="4">
    <source>
        <dbReference type="PROSITE" id="PS50106"/>
    </source>
</evidence>
<dbReference type="AlphaFoldDB" id="A0A7N5ZZW2"/>
<dbReference type="PROSITE" id="PS50106">
    <property type="entry name" value="PDZ"/>
    <property type="match status" value="4"/>
</dbReference>
<dbReference type="CDD" id="cd06685">
    <property type="entry name" value="PDZ7_GRIP1-2-like"/>
    <property type="match status" value="1"/>
</dbReference>
<reference evidence="5" key="1">
    <citation type="submission" date="2021-04" db="EMBL/GenBank/DDBJ databases">
        <authorList>
            <consortium name="Wellcome Sanger Institute Data Sharing"/>
        </authorList>
    </citation>
    <scope>NUCLEOTIDE SEQUENCE [LARGE SCALE GENOMIC DNA]</scope>
</reference>
<evidence type="ECO:0000313" key="5">
    <source>
        <dbReference type="Ensembl" id="ENSATEP00000041117.2"/>
    </source>
</evidence>
<reference evidence="5" key="3">
    <citation type="submission" date="2025-09" db="UniProtKB">
        <authorList>
            <consortium name="Ensembl"/>
        </authorList>
    </citation>
    <scope>IDENTIFICATION</scope>
</reference>
<dbReference type="Pfam" id="PF17820">
    <property type="entry name" value="PDZ_6"/>
    <property type="match status" value="1"/>
</dbReference>